<organism evidence="1 2">
    <name type="scientific">Kribbella steppae</name>
    <dbReference type="NCBI Taxonomy" id="2512223"/>
    <lineage>
        <taxon>Bacteria</taxon>
        <taxon>Bacillati</taxon>
        <taxon>Actinomycetota</taxon>
        <taxon>Actinomycetes</taxon>
        <taxon>Propionibacteriales</taxon>
        <taxon>Kribbellaceae</taxon>
        <taxon>Kribbella</taxon>
    </lineage>
</organism>
<evidence type="ECO:0000313" key="1">
    <source>
        <dbReference type="EMBL" id="TCO28188.1"/>
    </source>
</evidence>
<name>A0A4R2HIE0_9ACTN</name>
<dbReference type="EMBL" id="SLWN01000006">
    <property type="protein sequence ID" value="TCO28188.1"/>
    <property type="molecule type" value="Genomic_DNA"/>
</dbReference>
<keyword evidence="2" id="KW-1185">Reference proteome</keyword>
<reference evidence="1 2" key="1">
    <citation type="journal article" date="2015" name="Stand. Genomic Sci.">
        <title>Genomic Encyclopedia of Bacterial and Archaeal Type Strains, Phase III: the genomes of soil and plant-associated and newly described type strains.</title>
        <authorList>
            <person name="Whitman W.B."/>
            <person name="Woyke T."/>
            <person name="Klenk H.P."/>
            <person name="Zhou Y."/>
            <person name="Lilburn T.G."/>
            <person name="Beck B.J."/>
            <person name="De Vos P."/>
            <person name="Vandamme P."/>
            <person name="Eisen J.A."/>
            <person name="Garrity G."/>
            <person name="Hugenholtz P."/>
            <person name="Kyrpides N.C."/>
        </authorList>
    </citation>
    <scope>NUCLEOTIDE SEQUENCE [LARGE SCALE GENOMIC DNA]</scope>
    <source>
        <strain evidence="1 2">VKM Ac-2572</strain>
    </source>
</reference>
<accession>A0A4R2HIE0</accession>
<dbReference type="Pfam" id="PF15585">
    <property type="entry name" value="Imm7"/>
    <property type="match status" value="1"/>
</dbReference>
<dbReference type="Proteomes" id="UP000294508">
    <property type="component" value="Unassembled WGS sequence"/>
</dbReference>
<dbReference type="InterPro" id="IPR028965">
    <property type="entry name" value="Imm7"/>
</dbReference>
<evidence type="ECO:0000313" key="2">
    <source>
        <dbReference type="Proteomes" id="UP000294508"/>
    </source>
</evidence>
<dbReference type="AlphaFoldDB" id="A0A4R2HIE0"/>
<gene>
    <name evidence="1" type="ORF">EV652_106173</name>
</gene>
<dbReference type="OrthoDB" id="4557988at2"/>
<comment type="caution">
    <text evidence="1">The sequence shown here is derived from an EMBL/GenBank/DDBJ whole genome shotgun (WGS) entry which is preliminary data.</text>
</comment>
<sequence length="57" mass="6311">MFEYHGWATVRDSQEAFGGKADDLSHGAYDAVIRELTEVQNDLQTADLRIVNGSAQL</sequence>
<proteinExistence type="predicted"/>
<protein>
    <submittedName>
        <fullName evidence="1">Immunity protein 7 of polymorphic toxin system</fullName>
    </submittedName>
</protein>